<evidence type="ECO:0000259" key="1">
    <source>
        <dbReference type="Pfam" id="PF14111"/>
    </source>
</evidence>
<reference evidence="2 3" key="1">
    <citation type="submission" date="2020-02" db="EMBL/GenBank/DDBJ databases">
        <authorList>
            <person name="Ma Q."/>
            <person name="Huang Y."/>
            <person name="Song X."/>
            <person name="Pei D."/>
        </authorList>
    </citation>
    <scope>NUCLEOTIDE SEQUENCE [LARGE SCALE GENOMIC DNA]</scope>
    <source>
        <strain evidence="2">Sxm20200214</strain>
        <tissue evidence="2">Leaf</tissue>
    </source>
</reference>
<dbReference type="EMBL" id="JAAMPC010000013">
    <property type="protein sequence ID" value="KAG2268615.1"/>
    <property type="molecule type" value="Genomic_DNA"/>
</dbReference>
<accession>A0A8X7QHC5</accession>
<dbReference type="Proteomes" id="UP000886595">
    <property type="component" value="Unassembled WGS sequence"/>
</dbReference>
<organism evidence="2 3">
    <name type="scientific">Brassica carinata</name>
    <name type="common">Ethiopian mustard</name>
    <name type="synonym">Abyssinian cabbage</name>
    <dbReference type="NCBI Taxonomy" id="52824"/>
    <lineage>
        <taxon>Eukaryota</taxon>
        <taxon>Viridiplantae</taxon>
        <taxon>Streptophyta</taxon>
        <taxon>Embryophyta</taxon>
        <taxon>Tracheophyta</taxon>
        <taxon>Spermatophyta</taxon>
        <taxon>Magnoliopsida</taxon>
        <taxon>eudicotyledons</taxon>
        <taxon>Gunneridae</taxon>
        <taxon>Pentapetalae</taxon>
        <taxon>rosids</taxon>
        <taxon>malvids</taxon>
        <taxon>Brassicales</taxon>
        <taxon>Brassicaceae</taxon>
        <taxon>Brassiceae</taxon>
        <taxon>Brassica</taxon>
    </lineage>
</organism>
<gene>
    <name evidence="2" type="ORF">Bca52824_063170</name>
</gene>
<protein>
    <recommendedName>
        <fullName evidence="1">DUF4283 domain-containing protein</fullName>
    </recommendedName>
</protein>
<sequence length="145" mass="16439">MAARVSGGDLRVLEEEGKDATMEDIREKGRPSNAPGSWVRKVVGCNEGGMHVPEEVVVEKFVESRLRLEFPNGEDGEPVITIGEEVLTAMNGLWKRCMIIRVLGRNVPILSLSRKLKELWKPKGSMFVMDLPIHFFMVRFELEEE</sequence>
<dbReference type="InterPro" id="IPR025558">
    <property type="entry name" value="DUF4283"/>
</dbReference>
<comment type="caution">
    <text evidence="2">The sequence shown here is derived from an EMBL/GenBank/DDBJ whole genome shotgun (WGS) entry which is preliminary data.</text>
</comment>
<feature type="domain" description="DUF4283" evidence="1">
    <location>
        <begin position="91"/>
        <end position="145"/>
    </location>
</feature>
<dbReference type="Pfam" id="PF14111">
    <property type="entry name" value="DUF4283"/>
    <property type="match status" value="1"/>
</dbReference>
<evidence type="ECO:0000313" key="3">
    <source>
        <dbReference type="Proteomes" id="UP000886595"/>
    </source>
</evidence>
<name>A0A8X7QHC5_BRACI</name>
<evidence type="ECO:0000313" key="2">
    <source>
        <dbReference type="EMBL" id="KAG2268615.1"/>
    </source>
</evidence>
<dbReference type="OrthoDB" id="1002401at2759"/>
<dbReference type="AlphaFoldDB" id="A0A8X7QHC5"/>
<proteinExistence type="predicted"/>
<keyword evidence="3" id="KW-1185">Reference proteome</keyword>